<evidence type="ECO:0000256" key="2">
    <source>
        <dbReference type="ARBA" id="ARBA00022676"/>
    </source>
</evidence>
<dbReference type="PANTHER" id="PTHR12526:SF638">
    <property type="entry name" value="SPORE COAT PROTEIN SA"/>
    <property type="match status" value="1"/>
</dbReference>
<gene>
    <name evidence="5" type="ORF">ACFPIH_43190</name>
</gene>
<evidence type="ECO:0000313" key="5">
    <source>
        <dbReference type="EMBL" id="MFC4506177.1"/>
    </source>
</evidence>
<protein>
    <recommendedName>
        <fullName evidence="1">D-inositol 3-phosphate glycosyltransferase</fullName>
    </recommendedName>
</protein>
<evidence type="ECO:0000259" key="4">
    <source>
        <dbReference type="Pfam" id="PF13439"/>
    </source>
</evidence>
<feature type="domain" description="Glycosyltransferase subfamily 4-like N-terminal" evidence="4">
    <location>
        <begin position="21"/>
        <end position="169"/>
    </location>
</feature>
<organism evidence="5 6">
    <name type="scientific">Streptomyces vulcanius</name>
    <dbReference type="NCBI Taxonomy" id="1441876"/>
    <lineage>
        <taxon>Bacteria</taxon>
        <taxon>Bacillati</taxon>
        <taxon>Actinomycetota</taxon>
        <taxon>Actinomycetes</taxon>
        <taxon>Kitasatosporales</taxon>
        <taxon>Streptomycetaceae</taxon>
        <taxon>Streptomyces</taxon>
    </lineage>
</organism>
<evidence type="ECO:0000256" key="3">
    <source>
        <dbReference type="ARBA" id="ARBA00022679"/>
    </source>
</evidence>
<dbReference type="Proteomes" id="UP001595839">
    <property type="component" value="Unassembled WGS sequence"/>
</dbReference>
<sequence>MPTAQPTDRRHVVMILRHFTVGGLERVLLSHARILLDAGCEVTVCVLDPGRDNALIAELPAQARLVTAPPGRLARHAFLARLVRGHVVLLQFGDGRLYPSIRPALHTARTVIRFCHSDYSHLRTRAKNRLDRTLARWEDHVVAVGGRSTRFLLDDVRVPAAKVSTLTNATEPRTTPAPPPWPWAAGPYVVAIQSLYPHKGHDALLTAFARVVDQTDQHVRLVIIGDGDQTIPLRLLADRLNITDRVIWLGAVWRKDLVDSVLVGAAGFVSMSRFEGVPISVLEARQHGLPLVLTDIPGHRDGAAASPAAFVPVDDTAAFAQHLLALLHDPQPHHPDTTTLHGEWERYTHAFLGIVAPTGALPHRSVLDAGRSPSR</sequence>
<keyword evidence="2 5" id="KW-0328">Glycosyltransferase</keyword>
<accession>A0ABV9B3E6</accession>
<dbReference type="InterPro" id="IPR028098">
    <property type="entry name" value="Glyco_trans_4-like_N"/>
</dbReference>
<keyword evidence="3 5" id="KW-0808">Transferase</keyword>
<name>A0ABV9B3E6_9ACTN</name>
<comment type="caution">
    <text evidence="5">The sequence shown here is derived from an EMBL/GenBank/DDBJ whole genome shotgun (WGS) entry which is preliminary data.</text>
</comment>
<dbReference type="Pfam" id="PF13439">
    <property type="entry name" value="Glyco_transf_4"/>
    <property type="match status" value="1"/>
</dbReference>
<evidence type="ECO:0000313" key="6">
    <source>
        <dbReference type="Proteomes" id="UP001595839"/>
    </source>
</evidence>
<dbReference type="SUPFAM" id="SSF53756">
    <property type="entry name" value="UDP-Glycosyltransferase/glycogen phosphorylase"/>
    <property type="match status" value="1"/>
</dbReference>
<keyword evidence="6" id="KW-1185">Reference proteome</keyword>
<dbReference type="RefSeq" id="WP_381183543.1">
    <property type="nucleotide sequence ID" value="NZ_JBHSFK010000040.1"/>
</dbReference>
<reference evidence="6" key="1">
    <citation type="journal article" date="2019" name="Int. J. Syst. Evol. Microbiol.">
        <title>The Global Catalogue of Microorganisms (GCM) 10K type strain sequencing project: providing services to taxonomists for standard genome sequencing and annotation.</title>
        <authorList>
            <consortium name="The Broad Institute Genomics Platform"/>
            <consortium name="The Broad Institute Genome Sequencing Center for Infectious Disease"/>
            <person name="Wu L."/>
            <person name="Ma J."/>
        </authorList>
    </citation>
    <scope>NUCLEOTIDE SEQUENCE [LARGE SCALE GENOMIC DNA]</scope>
    <source>
        <strain evidence="6">CGMCC 4.7177</strain>
    </source>
</reference>
<dbReference type="Gene3D" id="3.40.50.2000">
    <property type="entry name" value="Glycogen Phosphorylase B"/>
    <property type="match status" value="2"/>
</dbReference>
<dbReference type="EMBL" id="JBHSFK010000040">
    <property type="protein sequence ID" value="MFC4506177.1"/>
    <property type="molecule type" value="Genomic_DNA"/>
</dbReference>
<dbReference type="PANTHER" id="PTHR12526">
    <property type="entry name" value="GLYCOSYLTRANSFERASE"/>
    <property type="match status" value="1"/>
</dbReference>
<dbReference type="GO" id="GO:0016757">
    <property type="term" value="F:glycosyltransferase activity"/>
    <property type="evidence" value="ECO:0007669"/>
    <property type="project" value="UniProtKB-KW"/>
</dbReference>
<proteinExistence type="predicted"/>
<evidence type="ECO:0000256" key="1">
    <source>
        <dbReference type="ARBA" id="ARBA00021292"/>
    </source>
</evidence>
<dbReference type="Pfam" id="PF13692">
    <property type="entry name" value="Glyco_trans_1_4"/>
    <property type="match status" value="1"/>
</dbReference>